<dbReference type="EMBL" id="JBJQND010000001">
    <property type="protein sequence ID" value="KAL3888154.1"/>
    <property type="molecule type" value="Genomic_DNA"/>
</dbReference>
<name>A0ABD3XPM8_SINWO</name>
<evidence type="ECO:0000313" key="2">
    <source>
        <dbReference type="Proteomes" id="UP001634394"/>
    </source>
</evidence>
<reference evidence="1 2" key="1">
    <citation type="submission" date="2024-11" db="EMBL/GenBank/DDBJ databases">
        <title>Chromosome-level genome assembly of the freshwater bivalve Anodonta woodiana.</title>
        <authorList>
            <person name="Chen X."/>
        </authorList>
    </citation>
    <scope>NUCLEOTIDE SEQUENCE [LARGE SCALE GENOMIC DNA]</scope>
    <source>
        <strain evidence="1">MN2024</strain>
        <tissue evidence="1">Gills</tissue>
    </source>
</reference>
<comment type="caution">
    <text evidence="1">The sequence shown here is derived from an EMBL/GenBank/DDBJ whole genome shotgun (WGS) entry which is preliminary data.</text>
</comment>
<dbReference type="AlphaFoldDB" id="A0ABD3XPM8"/>
<proteinExistence type="predicted"/>
<organism evidence="1 2">
    <name type="scientific">Sinanodonta woodiana</name>
    <name type="common">Chinese pond mussel</name>
    <name type="synonym">Anodonta woodiana</name>
    <dbReference type="NCBI Taxonomy" id="1069815"/>
    <lineage>
        <taxon>Eukaryota</taxon>
        <taxon>Metazoa</taxon>
        <taxon>Spiralia</taxon>
        <taxon>Lophotrochozoa</taxon>
        <taxon>Mollusca</taxon>
        <taxon>Bivalvia</taxon>
        <taxon>Autobranchia</taxon>
        <taxon>Heteroconchia</taxon>
        <taxon>Palaeoheterodonta</taxon>
        <taxon>Unionida</taxon>
        <taxon>Unionoidea</taxon>
        <taxon>Unionidae</taxon>
        <taxon>Unioninae</taxon>
        <taxon>Sinanodonta</taxon>
    </lineage>
</organism>
<sequence>METIKDEKEIEDVNCHFVRDERQYLIEEMNPTLLKRWLFKRLKIDEGTEIHLDGLIAWNDMFREEKMKILIYSFEQFDDGYELLRSYCLENDKFVYGKVFQKAKQKSRTDHKTEVGHDKGEGIQMLLTTSIDFSEDPTAAACD</sequence>
<dbReference type="Proteomes" id="UP001634394">
    <property type="component" value="Unassembled WGS sequence"/>
</dbReference>
<accession>A0ABD3XPM8</accession>
<evidence type="ECO:0000313" key="1">
    <source>
        <dbReference type="EMBL" id="KAL3888154.1"/>
    </source>
</evidence>
<keyword evidence="2" id="KW-1185">Reference proteome</keyword>
<protein>
    <submittedName>
        <fullName evidence="1">Uncharacterized protein</fullName>
    </submittedName>
</protein>
<gene>
    <name evidence="1" type="ORF">ACJMK2_000534</name>
</gene>